<feature type="region of interest" description="Disordered" evidence="5">
    <location>
        <begin position="1"/>
        <end position="53"/>
    </location>
</feature>
<dbReference type="AlphaFoldDB" id="A0A8J5ZNS0"/>
<keyword evidence="9" id="KW-1185">Reference proteome</keyword>
<evidence type="ECO:0000259" key="6">
    <source>
        <dbReference type="PROSITE" id="PS50089"/>
    </source>
</evidence>
<dbReference type="EMBL" id="JAGFMF010012281">
    <property type="protein sequence ID" value="KAG8504887.1"/>
    <property type="molecule type" value="Genomic_DNA"/>
</dbReference>
<dbReference type="SUPFAM" id="SSF48452">
    <property type="entry name" value="TPR-like"/>
    <property type="match status" value="1"/>
</dbReference>
<dbReference type="Pfam" id="PF13923">
    <property type="entry name" value="zf-C3HC4_2"/>
    <property type="match status" value="1"/>
</dbReference>
<dbReference type="InterPro" id="IPR001841">
    <property type="entry name" value="Znf_RING"/>
</dbReference>
<dbReference type="Gene3D" id="3.30.40.10">
    <property type="entry name" value="Zinc/RING finger domain, C3HC4 (zinc finger)"/>
    <property type="match status" value="2"/>
</dbReference>
<dbReference type="SMART" id="SM00464">
    <property type="entry name" value="LON"/>
    <property type="match status" value="1"/>
</dbReference>
<feature type="compositionally biased region" description="Basic and acidic residues" evidence="5">
    <location>
        <begin position="276"/>
        <end position="286"/>
    </location>
</feature>
<evidence type="ECO:0000256" key="5">
    <source>
        <dbReference type="SAM" id="MobiDB-lite"/>
    </source>
</evidence>
<feature type="region of interest" description="Disordered" evidence="5">
    <location>
        <begin position="268"/>
        <end position="288"/>
    </location>
</feature>
<gene>
    <name evidence="8" type="ORF">J0S82_008409</name>
</gene>
<feature type="domain" description="Lon N-terminal" evidence="7">
    <location>
        <begin position="692"/>
        <end position="901"/>
    </location>
</feature>
<feature type="domain" description="RING-type" evidence="6">
    <location>
        <begin position="613"/>
        <end position="651"/>
    </location>
</feature>
<feature type="region of interest" description="Disordered" evidence="5">
    <location>
        <begin position="146"/>
        <end position="168"/>
    </location>
</feature>
<reference evidence="8" key="1">
    <citation type="journal article" date="2021" name="Evol. Appl.">
        <title>The genome of the Pyrenean desman and the effects of bottlenecks and inbreeding on the genomic landscape of an endangered species.</title>
        <authorList>
            <person name="Escoda L."/>
            <person name="Castresana J."/>
        </authorList>
    </citation>
    <scope>NUCLEOTIDE SEQUENCE</scope>
    <source>
        <strain evidence="8">IBE-C5619</strain>
    </source>
</reference>
<dbReference type="InterPro" id="IPR011990">
    <property type="entry name" value="TPR-like_helical_dom_sf"/>
</dbReference>
<dbReference type="PANTHER" id="PTHR23327:SF5">
    <property type="entry name" value="LON PEPTIDASE N-TERMINAL DOMAIN AND RING FINGER PROTEIN 2"/>
    <property type="match status" value="1"/>
</dbReference>
<feature type="region of interest" description="Disordered" evidence="5">
    <location>
        <begin position="563"/>
        <end position="602"/>
    </location>
</feature>
<dbReference type="CDD" id="cd16514">
    <property type="entry name" value="RING-HC_LONFs_rpt2"/>
    <property type="match status" value="1"/>
</dbReference>
<dbReference type="InterPro" id="IPR015947">
    <property type="entry name" value="PUA-like_sf"/>
</dbReference>
<organism evidence="8 9">
    <name type="scientific">Galemys pyrenaicus</name>
    <name type="common">Iberian desman</name>
    <name type="synonym">Pyrenean desman</name>
    <dbReference type="NCBI Taxonomy" id="202257"/>
    <lineage>
        <taxon>Eukaryota</taxon>
        <taxon>Metazoa</taxon>
        <taxon>Chordata</taxon>
        <taxon>Craniata</taxon>
        <taxon>Vertebrata</taxon>
        <taxon>Euteleostomi</taxon>
        <taxon>Mammalia</taxon>
        <taxon>Eutheria</taxon>
        <taxon>Laurasiatheria</taxon>
        <taxon>Eulipotyphla</taxon>
        <taxon>Talpidae</taxon>
        <taxon>Galemys</taxon>
    </lineage>
</organism>
<feature type="compositionally biased region" description="Low complexity" evidence="5">
    <location>
        <begin position="108"/>
        <end position="120"/>
    </location>
</feature>
<dbReference type="SUPFAM" id="SSF57850">
    <property type="entry name" value="RING/U-box"/>
    <property type="match status" value="2"/>
</dbReference>
<accession>A0A8J5ZNS0</accession>
<feature type="non-terminal residue" evidence="8">
    <location>
        <position position="970"/>
    </location>
</feature>
<dbReference type="Gene3D" id="1.25.40.10">
    <property type="entry name" value="Tetratricopeptide repeat domain"/>
    <property type="match status" value="1"/>
</dbReference>
<dbReference type="SUPFAM" id="SSF88697">
    <property type="entry name" value="PUA domain-like"/>
    <property type="match status" value="1"/>
</dbReference>
<name>A0A8J5ZNS0_GALPY</name>
<dbReference type="InterPro" id="IPR017907">
    <property type="entry name" value="Znf_RING_CS"/>
</dbReference>
<dbReference type="PROSITE" id="PS51787">
    <property type="entry name" value="LON_N"/>
    <property type="match status" value="1"/>
</dbReference>
<evidence type="ECO:0000313" key="9">
    <source>
        <dbReference type="Proteomes" id="UP000700334"/>
    </source>
</evidence>
<dbReference type="PROSITE" id="PS50089">
    <property type="entry name" value="ZF_RING_2"/>
    <property type="match status" value="1"/>
</dbReference>
<dbReference type="InterPro" id="IPR003111">
    <property type="entry name" value="Lon_prtase_N"/>
</dbReference>
<dbReference type="SMART" id="SM00184">
    <property type="entry name" value="RING"/>
    <property type="match status" value="2"/>
</dbReference>
<dbReference type="GO" id="GO:0008270">
    <property type="term" value="F:zinc ion binding"/>
    <property type="evidence" value="ECO:0007669"/>
    <property type="project" value="UniProtKB-KW"/>
</dbReference>
<protein>
    <submittedName>
        <fullName evidence="8">LON peptidase N-terminal domain and RING finger protein 2</fullName>
    </submittedName>
</protein>
<sequence>AQPRRLGGQVAPSGKKRTRGRRRELTNAHARAHARGRCRAGGGGLAGDAGPERVAVPTSHLGYISKWSKKDASRGQGLGPRALPVPIGRGRCPLPAHPPAPRGEPGRGRPSARTVVTAAPRAPPPDARSARRNWRLRTAEHPLFALPSGARHSSPAVMSPEPVPPPPPQCPGCAGGEPFAKRLEKGDEAFRAGEYEMAAELFRSMLAGLAQPDRGLCLRLGDALARAGRLPEALGAFRGAARLGALRPEELGELAGGLARVLGQREWRQPAGKPGRAPEAHSEEQRASASVAPRDLLGCPRCQRLLHKPVTLPCGLTVCKRCVEPGPPRPQARRVNVVLSGLLEKCFPAECRVRRLAGQARSLQRQQQPDAALLRCDQALDLAPGDNSLLLLRAELYLTMRNYEQALQDANAVCHNEPFLTKGHHVKAQALSGLGRSKEVLKEFLYCLALNPECNSVKKEAQKVICEVFFPASENVHQNLTSSIQSRMLNARLKAQCHSHINTQHPLEEGDNEGSSKTPSEKSDVFRNTNSSVLYFILGLHYEEDKEVLESFLPTAPITGLKRHFPNDMEGLHDSNTPGKIPKTEADSSPQRSMNSNTGESPDLSIDVTDFECALCMRLLFEPVTTPCGHTFCLKCLERCLDHAPHCPLCKEKLSELLASRNFKITILAEELIFRYLSDELSDRKRIYDEEMTELSHLTRDVPIFVCAMAFPTVPCPLHVFEPRYRLMIRRCMETGTKRFGMCLSAEHAGISEYGCMLEIKDVRTFPDGSSVVDAIGVSRFRVLSHRHRDGYNTADIEYLEDEKVEGPEYEELTTLHDSVYQQSISWFTALQDHMKEQILSHFGIMPDREAEPQSNPSGPAWSWWILAVLPLERKAQLAILGMTSLKERLLAIRRILVIITRKMNSRQEQKSPTCDWSQGDGSGNSCLYPELFSVVLSYHPSLDRPGHTLVLFTEEALKFTEEAAVEINM</sequence>
<keyword evidence="3" id="KW-0862">Zinc</keyword>
<dbReference type="GO" id="GO:0005737">
    <property type="term" value="C:cytoplasm"/>
    <property type="evidence" value="ECO:0007669"/>
    <property type="project" value="UniProtKB-ARBA"/>
</dbReference>
<feature type="region of interest" description="Disordered" evidence="5">
    <location>
        <begin position="503"/>
        <end position="525"/>
    </location>
</feature>
<dbReference type="CDD" id="cd16513">
    <property type="entry name" value="RING-HC_LONFs_rpt1"/>
    <property type="match status" value="1"/>
</dbReference>
<evidence type="ECO:0000313" key="8">
    <source>
        <dbReference type="EMBL" id="KAG8504887.1"/>
    </source>
</evidence>
<keyword evidence="2 4" id="KW-0863">Zinc-finger</keyword>
<dbReference type="PANTHER" id="PTHR23327">
    <property type="entry name" value="RING FINGER PROTEIN 127"/>
    <property type="match status" value="1"/>
</dbReference>
<comment type="caution">
    <text evidence="8">The sequence shown here is derived from an EMBL/GenBank/DDBJ whole genome shotgun (WGS) entry which is preliminary data.</text>
</comment>
<dbReference type="SMART" id="SM00028">
    <property type="entry name" value="TPR"/>
    <property type="match status" value="3"/>
</dbReference>
<dbReference type="InterPro" id="IPR013083">
    <property type="entry name" value="Znf_RING/FYVE/PHD"/>
</dbReference>
<dbReference type="Proteomes" id="UP000700334">
    <property type="component" value="Unassembled WGS sequence"/>
</dbReference>
<dbReference type="GO" id="GO:0061630">
    <property type="term" value="F:ubiquitin protein ligase activity"/>
    <property type="evidence" value="ECO:0007669"/>
    <property type="project" value="TreeGrafter"/>
</dbReference>
<dbReference type="Gene3D" id="2.30.130.40">
    <property type="entry name" value="LON domain-like"/>
    <property type="match status" value="1"/>
</dbReference>
<dbReference type="InterPro" id="IPR046336">
    <property type="entry name" value="Lon_prtase_N_sf"/>
</dbReference>
<proteinExistence type="predicted"/>
<dbReference type="OrthoDB" id="264917at2759"/>
<keyword evidence="1" id="KW-0479">Metal-binding</keyword>
<dbReference type="PROSITE" id="PS00518">
    <property type="entry name" value="ZF_RING_1"/>
    <property type="match status" value="1"/>
</dbReference>
<evidence type="ECO:0000259" key="7">
    <source>
        <dbReference type="PROSITE" id="PS51787"/>
    </source>
</evidence>
<evidence type="ECO:0000256" key="2">
    <source>
        <dbReference type="ARBA" id="ARBA00022771"/>
    </source>
</evidence>
<evidence type="ECO:0000256" key="4">
    <source>
        <dbReference type="PROSITE-ProRule" id="PRU00175"/>
    </source>
</evidence>
<evidence type="ECO:0000256" key="3">
    <source>
        <dbReference type="ARBA" id="ARBA00022833"/>
    </source>
</evidence>
<dbReference type="Pfam" id="PF13432">
    <property type="entry name" value="TPR_16"/>
    <property type="match status" value="2"/>
</dbReference>
<feature type="region of interest" description="Disordered" evidence="5">
    <location>
        <begin position="67"/>
        <end position="129"/>
    </location>
</feature>
<dbReference type="Pfam" id="PF02190">
    <property type="entry name" value="LON_substr_bdg"/>
    <property type="match status" value="1"/>
</dbReference>
<feature type="compositionally biased region" description="Polar residues" evidence="5">
    <location>
        <begin position="587"/>
        <end position="600"/>
    </location>
</feature>
<evidence type="ECO:0000256" key="1">
    <source>
        <dbReference type="ARBA" id="ARBA00022723"/>
    </source>
</evidence>
<dbReference type="InterPro" id="IPR019734">
    <property type="entry name" value="TPR_rpt"/>
</dbReference>